<evidence type="ECO:0000313" key="1">
    <source>
        <dbReference type="EMBL" id="KAI9898589.1"/>
    </source>
</evidence>
<keyword evidence="2" id="KW-1185">Reference proteome</keyword>
<organism evidence="1 2">
    <name type="scientific">Trichothecium roseum</name>
    <dbReference type="NCBI Taxonomy" id="47278"/>
    <lineage>
        <taxon>Eukaryota</taxon>
        <taxon>Fungi</taxon>
        <taxon>Dikarya</taxon>
        <taxon>Ascomycota</taxon>
        <taxon>Pezizomycotina</taxon>
        <taxon>Sordariomycetes</taxon>
        <taxon>Hypocreomycetidae</taxon>
        <taxon>Hypocreales</taxon>
        <taxon>Hypocreales incertae sedis</taxon>
        <taxon>Trichothecium</taxon>
    </lineage>
</organism>
<evidence type="ECO:0000313" key="2">
    <source>
        <dbReference type="Proteomes" id="UP001163324"/>
    </source>
</evidence>
<protein>
    <submittedName>
        <fullName evidence="1">Uncharacterized protein</fullName>
    </submittedName>
</protein>
<reference evidence="1" key="1">
    <citation type="submission" date="2022-10" db="EMBL/GenBank/DDBJ databases">
        <title>Complete Genome of Trichothecium roseum strain YXFP-22015, a Plant Pathogen Isolated from Citrus.</title>
        <authorList>
            <person name="Wang Y."/>
            <person name="Zhu L."/>
        </authorList>
    </citation>
    <scope>NUCLEOTIDE SEQUENCE</scope>
    <source>
        <strain evidence="1">YXFP-22015</strain>
    </source>
</reference>
<comment type="caution">
    <text evidence="1">The sequence shown here is derived from an EMBL/GenBank/DDBJ whole genome shotgun (WGS) entry which is preliminary data.</text>
</comment>
<accession>A0ACC0UWZ3</accession>
<sequence>MTSNVSLPSQLMPWKQAVTRHCNAASRWLASITRTTKRNIYLRITDPFFGFRYPDVLDSGHIRLIRLPKAAEPGPRFVMETFAFGACPPYLALSYTWGPPAESSSPYALHDKRLVTLNDSSFYVLPNLYNALVHLTEARPGCYIWIDGICINQASPEERSTQVSIMDLIYHGSCETVVWLGDADAPSMRALEKLEAMAAGARERIMTWGSTQAFGDAFVADDEEALVRNGLPPMSAADWDDMGSVFERTWFSRIWIIQEIALSPAAPSVMIGSHMTPWDTLGNSALMILGSNAIMGLLALRPGAPNFRLVEGVVRASNLQIVREWCRGELDSAFGPVLRATDFAAGTAAEGPGKLLLSLMVASNGCRATVRHDRIYGLLGILNHMAKSRQLTSPGLPVDYTSSEEHVFMNLGLYLYQETQSLHLLSLAGLASRAGTSSTLPTWIPSFENVSAPLMGPNYASLIPYDASRCASPPILRIDGPTLHVQSLAPNLGSVEELGETWPEYTQGSFLKTVTMLLHCGSIYVPTGQPVQEALWRTLIFDQNFVSRPAPPELAPSFKAWFRQITVTGLLKAFLSTRDIADTFDALEPLFVLANRTPEDGLLPTSDEMLGFLKSMGVLRDPSVPILSAEEQHTRSLVLGRESALFEGLLRNSLLVARRLIRTVRGYLGLASFRAEVGDKVAIIKGCPTPLVLRKVSGEAERYQVVGDVYVHGAMFGEFVTEDPSWRNIHLV</sequence>
<name>A0ACC0UWZ3_9HYPO</name>
<proteinExistence type="predicted"/>
<dbReference type="EMBL" id="CM047945">
    <property type="protein sequence ID" value="KAI9898589.1"/>
    <property type="molecule type" value="Genomic_DNA"/>
</dbReference>
<gene>
    <name evidence="1" type="ORF">N3K66_006949</name>
</gene>
<dbReference type="Proteomes" id="UP001163324">
    <property type="component" value="Chromosome 6"/>
</dbReference>